<organism evidence="1">
    <name type="scientific">bioreactor metagenome</name>
    <dbReference type="NCBI Taxonomy" id="1076179"/>
    <lineage>
        <taxon>unclassified sequences</taxon>
        <taxon>metagenomes</taxon>
        <taxon>ecological metagenomes</taxon>
    </lineage>
</organism>
<comment type="caution">
    <text evidence="1">The sequence shown here is derived from an EMBL/GenBank/DDBJ whole genome shotgun (WGS) entry which is preliminary data.</text>
</comment>
<gene>
    <name evidence="1" type="ORF">SDC9_191325</name>
</gene>
<evidence type="ECO:0000313" key="1">
    <source>
        <dbReference type="EMBL" id="MPN43765.1"/>
    </source>
</evidence>
<reference evidence="1" key="1">
    <citation type="submission" date="2019-08" db="EMBL/GenBank/DDBJ databases">
        <authorList>
            <person name="Kucharzyk K."/>
            <person name="Murdoch R.W."/>
            <person name="Higgins S."/>
            <person name="Loffler F."/>
        </authorList>
    </citation>
    <scope>NUCLEOTIDE SEQUENCE</scope>
</reference>
<dbReference type="EMBL" id="VSSQ01102365">
    <property type="protein sequence ID" value="MPN43765.1"/>
    <property type="molecule type" value="Genomic_DNA"/>
</dbReference>
<dbReference type="AlphaFoldDB" id="A0A645HXK3"/>
<proteinExistence type="predicted"/>
<protein>
    <submittedName>
        <fullName evidence="1">Uncharacterized protein</fullName>
    </submittedName>
</protein>
<name>A0A645HXK3_9ZZZZ</name>
<sequence>MGHHGVEADKNTHPAGVFGGKLVKKALVHVVAAAHQNQLNARQHNVFGHMAHQIQPLVADKPGHHADERLVVFFQLKHLPQCRFAGGFACFKRVAVVIFGKGRVGGRVVNFGVDAV</sequence>
<accession>A0A645HXK3</accession>